<protein>
    <submittedName>
        <fullName evidence="4">AH domain-containing protein</fullName>
    </submittedName>
</protein>
<sequence>MAASDESDKKIKGNIGDILIEYGHGITAEDLLLASKDKNAVDFVQTYSKTWCKCLKDTIRTLEKRAIYENDCMRATAKLFQGLLTSVSATPEAPLSAEIIQFSRLVLKRQRTEFAKTRDVLKAKWKADLKRMVDAESALFKAKSTYFKCCQAGVRLREDLTTAQATLDESQANLLAAATAPPPTTAPTVNGGSTGCTTSTTVISSSTENGVESSNASSSSTSAFTPPSTVDPSLMNAVVKHRAKVEKLEKQLGDNDKKYLSRFLKTMSDLSDDLSTSTSAVE</sequence>
<organism evidence="4">
    <name type="scientific">Hymenolepis diminuta</name>
    <name type="common">Rat tapeworm</name>
    <dbReference type="NCBI Taxonomy" id="6216"/>
    <lineage>
        <taxon>Eukaryota</taxon>
        <taxon>Metazoa</taxon>
        <taxon>Spiralia</taxon>
        <taxon>Lophotrochozoa</taxon>
        <taxon>Platyhelminthes</taxon>
        <taxon>Cestoda</taxon>
        <taxon>Eucestoda</taxon>
        <taxon>Cyclophyllidea</taxon>
        <taxon>Hymenolepididae</taxon>
        <taxon>Hymenolepis</taxon>
    </lineage>
</organism>
<feature type="region of interest" description="Disordered" evidence="1">
    <location>
        <begin position="180"/>
        <end position="232"/>
    </location>
</feature>
<dbReference type="Proteomes" id="UP000274504">
    <property type="component" value="Unassembled WGS sequence"/>
</dbReference>
<feature type="compositionally biased region" description="Low complexity" evidence="1">
    <location>
        <begin position="186"/>
        <end position="228"/>
    </location>
</feature>
<name>A0A0R3SWY8_HYMDI</name>
<dbReference type="EMBL" id="UYSG01011578">
    <property type="protein sequence ID" value="VDL62913.1"/>
    <property type="molecule type" value="Genomic_DNA"/>
</dbReference>
<gene>
    <name evidence="2" type="ORF">HDID_LOCUS10224</name>
</gene>
<dbReference type="Gene3D" id="1.20.1270.60">
    <property type="entry name" value="Arfaptin homology (AH) domain/BAR domain"/>
    <property type="match status" value="1"/>
</dbReference>
<dbReference type="OrthoDB" id="79452at2759"/>
<evidence type="ECO:0000313" key="2">
    <source>
        <dbReference type="EMBL" id="VDL62913.1"/>
    </source>
</evidence>
<accession>A0A0R3SWY8</accession>
<dbReference type="SUPFAM" id="SSF103657">
    <property type="entry name" value="BAR/IMD domain-like"/>
    <property type="match status" value="1"/>
</dbReference>
<evidence type="ECO:0000313" key="4">
    <source>
        <dbReference type="WBParaSite" id="HDID_0001022601-mRNA-1"/>
    </source>
</evidence>
<evidence type="ECO:0000256" key="1">
    <source>
        <dbReference type="SAM" id="MobiDB-lite"/>
    </source>
</evidence>
<dbReference type="AlphaFoldDB" id="A0A0R3SWY8"/>
<reference evidence="2 3" key="2">
    <citation type="submission" date="2018-11" db="EMBL/GenBank/DDBJ databases">
        <authorList>
            <consortium name="Pathogen Informatics"/>
        </authorList>
    </citation>
    <scope>NUCLEOTIDE SEQUENCE [LARGE SCALE GENOMIC DNA]</scope>
</reference>
<dbReference type="WBParaSite" id="HDID_0001022601-mRNA-1">
    <property type="protein sequence ID" value="HDID_0001022601-mRNA-1"/>
    <property type="gene ID" value="HDID_0001022601"/>
</dbReference>
<proteinExistence type="predicted"/>
<reference evidence="4" key="1">
    <citation type="submission" date="2017-02" db="UniProtKB">
        <authorList>
            <consortium name="WormBaseParasite"/>
        </authorList>
    </citation>
    <scope>IDENTIFICATION</scope>
</reference>
<dbReference type="STRING" id="6216.A0A0R3SWY8"/>
<evidence type="ECO:0000313" key="3">
    <source>
        <dbReference type="Proteomes" id="UP000274504"/>
    </source>
</evidence>
<dbReference type="InterPro" id="IPR027267">
    <property type="entry name" value="AH/BAR_dom_sf"/>
</dbReference>